<organism evidence="2 4">
    <name type="scientific">Actinobacillus seminis</name>
    <dbReference type="NCBI Taxonomy" id="722"/>
    <lineage>
        <taxon>Bacteria</taxon>
        <taxon>Pseudomonadati</taxon>
        <taxon>Pseudomonadota</taxon>
        <taxon>Gammaproteobacteria</taxon>
        <taxon>Pasteurellales</taxon>
        <taxon>Pasteurellaceae</taxon>
        <taxon>Actinobacillus</taxon>
    </lineage>
</organism>
<name>A0A263HEA5_9PAST</name>
<dbReference type="Proteomes" id="UP000254507">
    <property type="component" value="Unassembled WGS sequence"/>
</dbReference>
<dbReference type="AlphaFoldDB" id="A0A263HEA5"/>
<reference evidence="1 3" key="1">
    <citation type="submission" date="2017-07" db="EMBL/GenBank/DDBJ databases">
        <title>Virulence factors identified in Actinobacillus seminis.</title>
        <authorList>
            <person name="Negrete-Abascal E."/>
            <person name="Vaca-Pacheco S."/>
            <person name="Montes-Garcia F."/>
            <person name="Leyto-Gil A.M."/>
            <person name="Fragoso-Garcia E."/>
            <person name="Carvente-Garcia R."/>
            <person name="Perez-Agueros S."/>
            <person name="Castelan-Sanchez H.G."/>
            <person name="Garcia-Molina A."/>
            <person name="Villamar T.E."/>
            <person name="Vazquez-Cruz C."/>
        </authorList>
    </citation>
    <scope>NUCLEOTIDE SEQUENCE [LARGE SCALE GENOMIC DNA]</scope>
    <source>
        <strain evidence="1 3">ATCC 15768</strain>
    </source>
</reference>
<reference evidence="2 4" key="2">
    <citation type="submission" date="2018-06" db="EMBL/GenBank/DDBJ databases">
        <authorList>
            <consortium name="Pathogen Informatics"/>
            <person name="Doyle S."/>
        </authorList>
    </citation>
    <scope>NUCLEOTIDE SEQUENCE [LARGE SCALE GENOMIC DNA]</scope>
    <source>
        <strain evidence="2 4">NCTC10851</strain>
    </source>
</reference>
<evidence type="ECO:0000313" key="1">
    <source>
        <dbReference type="EMBL" id="OZN24886.1"/>
    </source>
</evidence>
<dbReference type="EMBL" id="UFSB01000001">
    <property type="protein sequence ID" value="SUU36636.1"/>
    <property type="molecule type" value="Genomic_DNA"/>
</dbReference>
<evidence type="ECO:0000313" key="4">
    <source>
        <dbReference type="Proteomes" id="UP000254507"/>
    </source>
</evidence>
<keyword evidence="3" id="KW-1185">Reference proteome</keyword>
<proteinExistence type="predicted"/>
<gene>
    <name evidence="1" type="ORF">CFY87_06020</name>
    <name evidence="2" type="ORF">NCTC10851_01295</name>
</gene>
<sequence>MSKWTFIVENRNDGTGWWAVQRYNKTIGRQQNFAAKELAQTCLNRWRAFIEGEAANNPVKVFTKQEIMAFCGENSVKKRGRPRK</sequence>
<dbReference type="RefSeq" id="WP_094946339.1">
    <property type="nucleotide sequence ID" value="NZ_NLFK01000005.1"/>
</dbReference>
<dbReference type="InParanoid" id="A0A263HEA5"/>
<evidence type="ECO:0000313" key="3">
    <source>
        <dbReference type="Proteomes" id="UP000215738"/>
    </source>
</evidence>
<accession>A0A263HEA5</accession>
<protein>
    <submittedName>
        <fullName evidence="2">Uncharacterized protein</fullName>
    </submittedName>
</protein>
<evidence type="ECO:0000313" key="2">
    <source>
        <dbReference type="EMBL" id="SUU36636.1"/>
    </source>
</evidence>
<dbReference type="Proteomes" id="UP000215738">
    <property type="component" value="Unassembled WGS sequence"/>
</dbReference>
<dbReference type="EMBL" id="NLFK01000005">
    <property type="protein sequence ID" value="OZN24886.1"/>
    <property type="molecule type" value="Genomic_DNA"/>
</dbReference>